<feature type="domain" description="FAD dependent oxidoreductase" evidence="2">
    <location>
        <begin position="3"/>
        <end position="430"/>
    </location>
</feature>
<gene>
    <name evidence="3" type="ORF">EDD36DRAFT_65694</name>
</gene>
<dbReference type="Gene3D" id="3.50.50.60">
    <property type="entry name" value="FAD/NAD(P)-binding domain"/>
    <property type="match status" value="3"/>
</dbReference>
<dbReference type="PANTHER" id="PTHR13847">
    <property type="entry name" value="SARCOSINE DEHYDROGENASE-RELATED"/>
    <property type="match status" value="1"/>
</dbReference>
<dbReference type="SUPFAM" id="SSF51905">
    <property type="entry name" value="FAD/NAD(P)-binding domain"/>
    <property type="match status" value="1"/>
</dbReference>
<dbReference type="Pfam" id="PF01266">
    <property type="entry name" value="DAO"/>
    <property type="match status" value="1"/>
</dbReference>
<reference evidence="3" key="1">
    <citation type="journal article" date="2022" name="bioRxiv">
        <title>Deciphering the potential niche of two novel black yeast fungi from a biological soil crust based on their genomes, phenotypes, and melanin regulation.</title>
        <authorList>
            <consortium name="DOE Joint Genome Institute"/>
            <person name="Carr E.C."/>
            <person name="Barton Q."/>
            <person name="Grambo S."/>
            <person name="Sullivan M."/>
            <person name="Renfro C.M."/>
            <person name="Kuo A."/>
            <person name="Pangilinan J."/>
            <person name="Lipzen A."/>
            <person name="Keymanesh K."/>
            <person name="Savage E."/>
            <person name="Barry K."/>
            <person name="Grigoriev I.V."/>
            <person name="Riekhof W.R."/>
            <person name="Harris S.S."/>
        </authorList>
    </citation>
    <scope>NUCLEOTIDE SEQUENCE</scope>
    <source>
        <strain evidence="3">JF 03-4F</strain>
    </source>
</reference>
<dbReference type="PANTHER" id="PTHR13847:SF185">
    <property type="entry name" value="FAD DEPENDENT OXIDOREDUCTASE SUPERFAMILY (AFU_ORTHOLOGUE AFUA_3G02360)"/>
    <property type="match status" value="1"/>
</dbReference>
<sequence>MSLVVVGGGIVGLAIAYYVSLTDPSRKIFILDSEKELFLSASGYSGGFIVRDWFSHTVLPLAELSFRLHRDLADAQNGRKQWGYTPSIGYSLVMEDNSTGQKVRGEDWLLHGTSRAEVARKYASLAKPEPESKSQQRVDRDSLLRPDGSPLWANIPTGGVLEKISSPSGCAQVEPRQLCEWLLQRCRDRGVELHLSTKITGLSHDSAGNVVGVRVEKRAADGVKTRRALIHCKDVVISAGCWTPRVFETLTGKKMSIGITPLPGYSITVRSPRYSRPILEVDEAGNEAETSHSIFCPPGRNWQYSPEAMARQTREGKPEVYVAGLNNESHRLPELAGQSKQLMEKFLRDDLKRTAVTLVGKLEGLSQSPVDDLEIVREGLCFRPVSESGKPIISRVEDIVTKGGGGLYVASGHGPWGITLSLATGFVMAEVLQGKNPSVSLDEFRLQPQTSAHLQARL</sequence>
<dbReference type="GO" id="GO:0005770">
    <property type="term" value="C:late endosome"/>
    <property type="evidence" value="ECO:0007669"/>
    <property type="project" value="TreeGrafter"/>
</dbReference>
<evidence type="ECO:0000313" key="3">
    <source>
        <dbReference type="EMBL" id="KAI1609276.1"/>
    </source>
</evidence>
<dbReference type="AlphaFoldDB" id="A0AAN6I9M3"/>
<dbReference type="InterPro" id="IPR006076">
    <property type="entry name" value="FAD-dep_OxRdtase"/>
</dbReference>
<accession>A0AAN6I9M3</accession>
<dbReference type="GO" id="GO:0042147">
    <property type="term" value="P:retrograde transport, endosome to Golgi"/>
    <property type="evidence" value="ECO:0007669"/>
    <property type="project" value="TreeGrafter"/>
</dbReference>
<feature type="compositionally biased region" description="Basic and acidic residues" evidence="1">
    <location>
        <begin position="128"/>
        <end position="144"/>
    </location>
</feature>
<name>A0AAN6I9M3_9EURO</name>
<protein>
    <submittedName>
        <fullName evidence="3">FAD dependent oxidoreductase</fullName>
    </submittedName>
</protein>
<keyword evidence="4" id="KW-1185">Reference proteome</keyword>
<dbReference type="Proteomes" id="UP001203852">
    <property type="component" value="Unassembled WGS sequence"/>
</dbReference>
<proteinExistence type="predicted"/>
<organism evidence="3 4">
    <name type="scientific">Exophiala viscosa</name>
    <dbReference type="NCBI Taxonomy" id="2486360"/>
    <lineage>
        <taxon>Eukaryota</taxon>
        <taxon>Fungi</taxon>
        <taxon>Dikarya</taxon>
        <taxon>Ascomycota</taxon>
        <taxon>Pezizomycotina</taxon>
        <taxon>Eurotiomycetes</taxon>
        <taxon>Chaetothyriomycetidae</taxon>
        <taxon>Chaetothyriales</taxon>
        <taxon>Herpotrichiellaceae</taxon>
        <taxon>Exophiala</taxon>
    </lineage>
</organism>
<comment type="caution">
    <text evidence="3">The sequence shown here is derived from an EMBL/GenBank/DDBJ whole genome shotgun (WGS) entry which is preliminary data.</text>
</comment>
<evidence type="ECO:0000313" key="4">
    <source>
        <dbReference type="Proteomes" id="UP001203852"/>
    </source>
</evidence>
<evidence type="ECO:0000259" key="2">
    <source>
        <dbReference type="Pfam" id="PF01266"/>
    </source>
</evidence>
<evidence type="ECO:0000256" key="1">
    <source>
        <dbReference type="SAM" id="MobiDB-lite"/>
    </source>
</evidence>
<feature type="region of interest" description="Disordered" evidence="1">
    <location>
        <begin position="124"/>
        <end position="146"/>
    </location>
</feature>
<dbReference type="GO" id="GO:0005829">
    <property type="term" value="C:cytosol"/>
    <property type="evidence" value="ECO:0007669"/>
    <property type="project" value="GOC"/>
</dbReference>
<dbReference type="EMBL" id="MU404360">
    <property type="protein sequence ID" value="KAI1609276.1"/>
    <property type="molecule type" value="Genomic_DNA"/>
</dbReference>
<dbReference type="InterPro" id="IPR036188">
    <property type="entry name" value="FAD/NAD-bd_sf"/>
</dbReference>